<evidence type="ECO:0000313" key="2">
    <source>
        <dbReference type="EMBL" id="KAF3846836.1"/>
    </source>
</evidence>
<comment type="caution">
    <text evidence="2">The sequence shown here is derived from an EMBL/GenBank/DDBJ whole genome shotgun (WGS) entry which is preliminary data.</text>
</comment>
<dbReference type="AlphaFoldDB" id="A0A7J5YBI9"/>
<feature type="region of interest" description="Disordered" evidence="1">
    <location>
        <begin position="91"/>
        <end position="116"/>
    </location>
</feature>
<accession>A0A7J5YBI9</accession>
<keyword evidence="3" id="KW-1185">Reference proteome</keyword>
<dbReference type="EMBL" id="JAAKFY010000014">
    <property type="protein sequence ID" value="KAF3846836.1"/>
    <property type="molecule type" value="Genomic_DNA"/>
</dbReference>
<evidence type="ECO:0000313" key="3">
    <source>
        <dbReference type="Proteomes" id="UP000518266"/>
    </source>
</evidence>
<organism evidence="2 3">
    <name type="scientific">Dissostichus mawsoni</name>
    <name type="common">Antarctic cod</name>
    <dbReference type="NCBI Taxonomy" id="36200"/>
    <lineage>
        <taxon>Eukaryota</taxon>
        <taxon>Metazoa</taxon>
        <taxon>Chordata</taxon>
        <taxon>Craniata</taxon>
        <taxon>Vertebrata</taxon>
        <taxon>Euteleostomi</taxon>
        <taxon>Actinopterygii</taxon>
        <taxon>Neopterygii</taxon>
        <taxon>Teleostei</taxon>
        <taxon>Neoteleostei</taxon>
        <taxon>Acanthomorphata</taxon>
        <taxon>Eupercaria</taxon>
        <taxon>Perciformes</taxon>
        <taxon>Notothenioidei</taxon>
        <taxon>Nototheniidae</taxon>
        <taxon>Dissostichus</taxon>
    </lineage>
</organism>
<proteinExistence type="predicted"/>
<evidence type="ECO:0000256" key="1">
    <source>
        <dbReference type="SAM" id="MobiDB-lite"/>
    </source>
</evidence>
<sequence length="116" mass="12271">MELQGRTLHSRVSLISLHLALSLVTRDETPIPQLREHWDQEGYSFQKDAVCSAHIVAIVALQSLVMVAGSSSLLAVLVQLRGADLTAAASVRHGGDARGQEGGPAHTHTSGQPADT</sequence>
<gene>
    <name evidence="2" type="ORF">F7725_003914</name>
</gene>
<name>A0A7J5YBI9_DISMA</name>
<feature type="compositionally biased region" description="Polar residues" evidence="1">
    <location>
        <begin position="107"/>
        <end position="116"/>
    </location>
</feature>
<dbReference type="Proteomes" id="UP000518266">
    <property type="component" value="Unassembled WGS sequence"/>
</dbReference>
<reference evidence="2 3" key="1">
    <citation type="submission" date="2020-03" db="EMBL/GenBank/DDBJ databases">
        <title>Dissostichus mawsoni Genome sequencing and assembly.</title>
        <authorList>
            <person name="Park H."/>
        </authorList>
    </citation>
    <scope>NUCLEOTIDE SEQUENCE [LARGE SCALE GENOMIC DNA]</scope>
    <source>
        <strain evidence="2">DM0001</strain>
        <tissue evidence="2">Muscle</tissue>
    </source>
</reference>
<protein>
    <submittedName>
        <fullName evidence="2">Uncharacterized protein</fullName>
    </submittedName>
</protein>